<evidence type="ECO:0000259" key="12">
    <source>
        <dbReference type="Pfam" id="PF01974"/>
    </source>
</evidence>
<evidence type="ECO:0000256" key="5">
    <source>
        <dbReference type="ARBA" id="ARBA00022694"/>
    </source>
</evidence>
<evidence type="ECO:0000256" key="11">
    <source>
        <dbReference type="PIRSR" id="PIRSR017250-50"/>
    </source>
</evidence>
<keyword evidence="15" id="KW-1185">Reference proteome</keyword>
<dbReference type="InterPro" id="IPR011856">
    <property type="entry name" value="tRNA_endonuc-like_dom_sf"/>
</dbReference>
<comment type="subunit">
    <text evidence="8">tRNA splicing endonuclease is a heterotetramer composed of TSEN2, TSEN15, TSEN34/LENG5 and TSEN54. tRNA splicing endonuclease complex also contains proteins of the pre-mRNA 3'-end processing machinery such as CLP1, CPSF1, CPSF4 and CSTF2.</text>
</comment>
<dbReference type="PANTHER" id="PTHR13070:SF0">
    <property type="entry name" value="TRNA-SPLICING ENDONUCLEASE SUBUNIT SEN34"/>
    <property type="match status" value="1"/>
</dbReference>
<dbReference type="EC" id="4.6.1.16" evidence="3 10"/>
<evidence type="ECO:0000313" key="15">
    <source>
        <dbReference type="Proteomes" id="UP000242188"/>
    </source>
</evidence>
<evidence type="ECO:0000313" key="14">
    <source>
        <dbReference type="EMBL" id="OWF40152.1"/>
    </source>
</evidence>
<dbReference type="OrthoDB" id="48041at2759"/>
<dbReference type="EMBL" id="NEDP02005485">
    <property type="protein sequence ID" value="OWF40152.1"/>
    <property type="molecule type" value="Genomic_DNA"/>
</dbReference>
<evidence type="ECO:0000256" key="8">
    <source>
        <dbReference type="ARBA" id="ARBA00064779"/>
    </source>
</evidence>
<dbReference type="PANTHER" id="PTHR13070">
    <property type="entry name" value="TRNA-SPLICING ENDONUCLEASE SUBUNIT SEN34-RELATED"/>
    <property type="match status" value="1"/>
</dbReference>
<keyword evidence="7" id="KW-0539">Nucleus</keyword>
<dbReference type="STRING" id="6573.A0A210PUL6"/>
<evidence type="ECO:0000256" key="3">
    <source>
        <dbReference type="ARBA" id="ARBA00012573"/>
    </source>
</evidence>
<dbReference type="Pfam" id="PF26577">
    <property type="entry name" value="TSEN34_N"/>
    <property type="match status" value="1"/>
</dbReference>
<dbReference type="PIRSF" id="PIRSF017250">
    <property type="entry name" value="tRNA_splic_SEN34"/>
    <property type="match status" value="1"/>
</dbReference>
<dbReference type="FunFam" id="3.40.1350.10:FF:000002">
    <property type="entry name" value="tRNA-splicing endonuclease subunit Sen34"/>
    <property type="match status" value="1"/>
</dbReference>
<proteinExistence type="inferred from homology"/>
<dbReference type="GO" id="GO:0005730">
    <property type="term" value="C:nucleolus"/>
    <property type="evidence" value="ECO:0007669"/>
    <property type="project" value="UniProtKB-SubCell"/>
</dbReference>
<keyword evidence="14" id="KW-0378">Hydrolase</keyword>
<protein>
    <recommendedName>
        <fullName evidence="9 10">tRNA-splicing endonuclease subunit Sen34</fullName>
        <ecNumber evidence="3 10">4.6.1.16</ecNumber>
    </recommendedName>
</protein>
<organism evidence="14 15">
    <name type="scientific">Mizuhopecten yessoensis</name>
    <name type="common">Japanese scallop</name>
    <name type="synonym">Patinopecten yessoensis</name>
    <dbReference type="NCBI Taxonomy" id="6573"/>
    <lineage>
        <taxon>Eukaryota</taxon>
        <taxon>Metazoa</taxon>
        <taxon>Spiralia</taxon>
        <taxon>Lophotrochozoa</taxon>
        <taxon>Mollusca</taxon>
        <taxon>Bivalvia</taxon>
        <taxon>Autobranchia</taxon>
        <taxon>Pteriomorphia</taxon>
        <taxon>Pectinida</taxon>
        <taxon>Pectinoidea</taxon>
        <taxon>Pectinidae</taxon>
        <taxon>Mizuhopecten</taxon>
    </lineage>
</organism>
<comment type="function">
    <text evidence="10">Constitutes one of the two catalytic subunit of the tRNA-splicing endonuclease complex, a complex responsible for identification and cleavage of the splice sites in pre-tRNA. It cleaves pre-tRNA at the 5'- and 3'-splice sites to release the intron. The products are an intron and two tRNA half-molecules bearing 2',3'-cyclic phosphate and 5'-OH termini. There are no conserved sequences at the splice sites, but the intron is invariably located at the same site in the gene, placing the splice sites an invariant distance from the constant structural features of the tRNA body.</text>
</comment>
<sequence>MEEQHRIKLFVCSDNVLVWNAEDVSFLRDEMRVVGNQIGCLPRFPRQNSFLGLPLLLMPEEVSLLLNKGVADLEKGDNPLETPTQQQIEEYHQLCDESYKEQVELFREERKREIEQNLPKIIDGKKEKRRKEIEEKKKAGEEVDESELDKEITIDVDSIPIPSLPRNHALVQLFTESPWKGEKSGGDMASWNFPSTEKEKIRCRVFQDLWEKGNFLTSGAKFGGDFLVYPGDPGKFHSHYVAICMEHQKNLTPLDLVAMGRLGSNVKKTVVLCSLDQEDHLHQSQRLYCQLVIQLIQPIILLVLSADTTDSANHNACTVS</sequence>
<dbReference type="GO" id="GO:0000214">
    <property type="term" value="C:tRNA-intron endonuclease complex"/>
    <property type="evidence" value="ECO:0007669"/>
    <property type="project" value="UniProtKB-UniRule"/>
</dbReference>
<dbReference type="Pfam" id="PF01974">
    <property type="entry name" value="tRNA_int_endo"/>
    <property type="match status" value="1"/>
</dbReference>
<dbReference type="GO" id="GO:0006397">
    <property type="term" value="P:mRNA processing"/>
    <property type="evidence" value="ECO:0007669"/>
    <property type="project" value="UniProtKB-KW"/>
</dbReference>
<dbReference type="SUPFAM" id="SSF53032">
    <property type="entry name" value="tRNA-intron endonuclease catalytic domain-like"/>
    <property type="match status" value="1"/>
</dbReference>
<feature type="active site" evidence="11">
    <location>
        <position position="237"/>
    </location>
</feature>
<feature type="active site" evidence="11">
    <location>
        <position position="229"/>
    </location>
</feature>
<evidence type="ECO:0000256" key="4">
    <source>
        <dbReference type="ARBA" id="ARBA00022664"/>
    </source>
</evidence>
<dbReference type="InterPro" id="IPR059049">
    <property type="entry name" value="TSEN34_N"/>
</dbReference>
<feature type="domain" description="tRNA intron endonuclease catalytic" evidence="12">
    <location>
        <begin position="201"/>
        <end position="280"/>
    </location>
</feature>
<dbReference type="AlphaFoldDB" id="A0A210PUL6"/>
<comment type="similarity">
    <text evidence="2 10">Belongs to the tRNA-intron endonuclease family.</text>
</comment>
<evidence type="ECO:0000256" key="6">
    <source>
        <dbReference type="ARBA" id="ARBA00023239"/>
    </source>
</evidence>
<keyword evidence="14" id="KW-0255">Endonuclease</keyword>
<evidence type="ECO:0000256" key="1">
    <source>
        <dbReference type="ARBA" id="ARBA00004604"/>
    </source>
</evidence>
<keyword evidence="4" id="KW-0507">mRNA processing</keyword>
<dbReference type="InterPro" id="IPR006677">
    <property type="entry name" value="tRNA_intron_Endonuc_cat-like"/>
</dbReference>
<keyword evidence="6 10" id="KW-0456">Lyase</keyword>
<keyword evidence="14" id="KW-0540">Nuclease</keyword>
<gene>
    <name evidence="14" type="ORF">KP79_PYT23410</name>
</gene>
<feature type="active site" evidence="11">
    <location>
        <position position="268"/>
    </location>
</feature>
<feature type="domain" description="TSEN34 N-terminal" evidence="13">
    <location>
        <begin position="7"/>
        <end position="73"/>
    </location>
</feature>
<evidence type="ECO:0000259" key="13">
    <source>
        <dbReference type="Pfam" id="PF26577"/>
    </source>
</evidence>
<evidence type="ECO:0000256" key="7">
    <source>
        <dbReference type="ARBA" id="ARBA00023242"/>
    </source>
</evidence>
<accession>A0A210PUL6</accession>
<dbReference type="InterPro" id="IPR016690">
    <property type="entry name" value="TSEN34"/>
</dbReference>
<name>A0A210PUL6_MIZYE</name>
<dbReference type="GO" id="GO:0003676">
    <property type="term" value="F:nucleic acid binding"/>
    <property type="evidence" value="ECO:0007669"/>
    <property type="project" value="InterPro"/>
</dbReference>
<keyword evidence="5 10" id="KW-0819">tRNA processing</keyword>
<evidence type="ECO:0000256" key="10">
    <source>
        <dbReference type="PIRNR" id="PIRNR017250"/>
    </source>
</evidence>
<reference evidence="14 15" key="1">
    <citation type="journal article" date="2017" name="Nat. Ecol. Evol.">
        <title>Scallop genome provides insights into evolution of bilaterian karyotype and development.</title>
        <authorList>
            <person name="Wang S."/>
            <person name="Zhang J."/>
            <person name="Jiao W."/>
            <person name="Li J."/>
            <person name="Xun X."/>
            <person name="Sun Y."/>
            <person name="Guo X."/>
            <person name="Huan P."/>
            <person name="Dong B."/>
            <person name="Zhang L."/>
            <person name="Hu X."/>
            <person name="Sun X."/>
            <person name="Wang J."/>
            <person name="Zhao C."/>
            <person name="Wang Y."/>
            <person name="Wang D."/>
            <person name="Huang X."/>
            <person name="Wang R."/>
            <person name="Lv J."/>
            <person name="Li Y."/>
            <person name="Zhang Z."/>
            <person name="Liu B."/>
            <person name="Lu W."/>
            <person name="Hui Y."/>
            <person name="Liang J."/>
            <person name="Zhou Z."/>
            <person name="Hou R."/>
            <person name="Li X."/>
            <person name="Liu Y."/>
            <person name="Li H."/>
            <person name="Ning X."/>
            <person name="Lin Y."/>
            <person name="Zhao L."/>
            <person name="Xing Q."/>
            <person name="Dou J."/>
            <person name="Li Y."/>
            <person name="Mao J."/>
            <person name="Guo H."/>
            <person name="Dou H."/>
            <person name="Li T."/>
            <person name="Mu C."/>
            <person name="Jiang W."/>
            <person name="Fu Q."/>
            <person name="Fu X."/>
            <person name="Miao Y."/>
            <person name="Liu J."/>
            <person name="Yu Q."/>
            <person name="Li R."/>
            <person name="Liao H."/>
            <person name="Li X."/>
            <person name="Kong Y."/>
            <person name="Jiang Z."/>
            <person name="Chourrout D."/>
            <person name="Li R."/>
            <person name="Bao Z."/>
        </authorList>
    </citation>
    <scope>NUCLEOTIDE SEQUENCE [LARGE SCALE GENOMIC DNA]</scope>
    <source>
        <strain evidence="14 15">PY_sf001</strain>
    </source>
</reference>
<evidence type="ECO:0000256" key="9">
    <source>
        <dbReference type="ARBA" id="ARBA00070870"/>
    </source>
</evidence>
<dbReference type="Proteomes" id="UP000242188">
    <property type="component" value="Unassembled WGS sequence"/>
</dbReference>
<comment type="caution">
    <text evidence="14">The sequence shown here is derived from an EMBL/GenBank/DDBJ whole genome shotgun (WGS) entry which is preliminary data.</text>
</comment>
<evidence type="ECO:0000256" key="2">
    <source>
        <dbReference type="ARBA" id="ARBA00008078"/>
    </source>
</evidence>
<dbReference type="GO" id="GO:0000213">
    <property type="term" value="F:tRNA-intron lyase activity"/>
    <property type="evidence" value="ECO:0007669"/>
    <property type="project" value="UniProtKB-UniRule"/>
</dbReference>
<dbReference type="Gene3D" id="3.40.1350.10">
    <property type="match status" value="1"/>
</dbReference>
<dbReference type="CDD" id="cd22363">
    <property type="entry name" value="tRNA-intron_lyase_C"/>
    <property type="match status" value="1"/>
</dbReference>
<dbReference type="GO" id="GO:0000379">
    <property type="term" value="P:tRNA-type intron splice site recognition and cleavage"/>
    <property type="evidence" value="ECO:0007669"/>
    <property type="project" value="UniProtKB-UniRule"/>
</dbReference>
<dbReference type="InterPro" id="IPR036167">
    <property type="entry name" value="tRNA_intron_Endo_cat-like_sf"/>
</dbReference>
<comment type="subcellular location">
    <subcellularLocation>
        <location evidence="1">Nucleus</location>
        <location evidence="1">Nucleolus</location>
    </subcellularLocation>
</comment>